<dbReference type="EMBL" id="JAHLQI010000002">
    <property type="protein sequence ID" value="MBU5490038.1"/>
    <property type="molecule type" value="Genomic_DNA"/>
</dbReference>
<evidence type="ECO:0000313" key="1">
    <source>
        <dbReference type="EMBL" id="MBU5490038.1"/>
    </source>
</evidence>
<comment type="caution">
    <text evidence="1">The sequence shown here is derived from an EMBL/GenBank/DDBJ whole genome shotgun (WGS) entry which is preliminary data.</text>
</comment>
<reference evidence="1 2" key="1">
    <citation type="submission" date="2021-06" db="EMBL/GenBank/DDBJ databases">
        <authorList>
            <person name="Sun Q."/>
            <person name="Li D."/>
        </authorList>
    </citation>
    <scope>NUCLEOTIDE SEQUENCE [LARGE SCALE GENOMIC DNA]</scope>
    <source>
        <strain evidence="1 2">MSJd-7</strain>
    </source>
</reference>
<organism evidence="1 2">
    <name type="scientific">Butyricicoccus intestinisimiae</name>
    <dbReference type="NCBI Taxonomy" id="2841509"/>
    <lineage>
        <taxon>Bacteria</taxon>
        <taxon>Bacillati</taxon>
        <taxon>Bacillota</taxon>
        <taxon>Clostridia</taxon>
        <taxon>Eubacteriales</taxon>
        <taxon>Butyricicoccaceae</taxon>
        <taxon>Butyricicoccus</taxon>
    </lineage>
</organism>
<dbReference type="Proteomes" id="UP000783588">
    <property type="component" value="Unassembled WGS sequence"/>
</dbReference>
<dbReference type="InterPro" id="IPR008792">
    <property type="entry name" value="PQQD"/>
</dbReference>
<gene>
    <name evidence="1" type="ORF">KQI75_05295</name>
</gene>
<dbReference type="Pfam" id="PF05402">
    <property type="entry name" value="PqqD"/>
    <property type="match status" value="1"/>
</dbReference>
<dbReference type="RefSeq" id="WP_216469685.1">
    <property type="nucleotide sequence ID" value="NZ_JAHLQI010000002.1"/>
</dbReference>
<name>A0ABS6EQQ4_9FIRM</name>
<keyword evidence="2" id="KW-1185">Reference proteome</keyword>
<sequence>MKLKSTIILRKIAGETILIPVGEDAVRVNGLITVNEVGALICEQLKEERTVDALVAAVTAQFDVDAQTARTDIASFIHTLEENDLLA</sequence>
<proteinExistence type="predicted"/>
<protein>
    <submittedName>
        <fullName evidence="1">PqqD family protein</fullName>
    </submittedName>
</protein>
<accession>A0ABS6EQQ4</accession>
<evidence type="ECO:0000313" key="2">
    <source>
        <dbReference type="Proteomes" id="UP000783588"/>
    </source>
</evidence>